<keyword evidence="2" id="KW-1185">Reference proteome</keyword>
<reference evidence="1" key="1">
    <citation type="submission" date="2021-06" db="EMBL/GenBank/DDBJ databases">
        <authorList>
            <person name="Kallberg Y."/>
            <person name="Tangrot J."/>
            <person name="Rosling A."/>
        </authorList>
    </citation>
    <scope>NUCLEOTIDE SEQUENCE</scope>
    <source>
        <strain evidence="1">IL203A</strain>
    </source>
</reference>
<organism evidence="1 2">
    <name type="scientific">Dentiscutata heterogama</name>
    <dbReference type="NCBI Taxonomy" id="1316150"/>
    <lineage>
        <taxon>Eukaryota</taxon>
        <taxon>Fungi</taxon>
        <taxon>Fungi incertae sedis</taxon>
        <taxon>Mucoromycota</taxon>
        <taxon>Glomeromycotina</taxon>
        <taxon>Glomeromycetes</taxon>
        <taxon>Diversisporales</taxon>
        <taxon>Gigasporaceae</taxon>
        <taxon>Dentiscutata</taxon>
    </lineage>
</organism>
<evidence type="ECO:0000313" key="1">
    <source>
        <dbReference type="EMBL" id="CAG8460349.1"/>
    </source>
</evidence>
<dbReference type="EMBL" id="CAJVPU010000732">
    <property type="protein sequence ID" value="CAG8460349.1"/>
    <property type="molecule type" value="Genomic_DNA"/>
</dbReference>
<sequence length="55" mass="6397">MNIHNNLKDESKTNDCNDDDIEELSEDDANEDARLFDMAKYLDSTSELEFKEILV</sequence>
<comment type="caution">
    <text evidence="1">The sequence shown here is derived from an EMBL/GenBank/DDBJ whole genome shotgun (WGS) entry which is preliminary data.</text>
</comment>
<gene>
    <name evidence="1" type="ORF">DHETER_LOCUS1251</name>
</gene>
<evidence type="ECO:0000313" key="2">
    <source>
        <dbReference type="Proteomes" id="UP000789702"/>
    </source>
</evidence>
<name>A0ACA9K990_9GLOM</name>
<accession>A0ACA9K990</accession>
<protein>
    <submittedName>
        <fullName evidence="1">13278_t:CDS:1</fullName>
    </submittedName>
</protein>
<dbReference type="Proteomes" id="UP000789702">
    <property type="component" value="Unassembled WGS sequence"/>
</dbReference>
<proteinExistence type="predicted"/>